<evidence type="ECO:0000313" key="3">
    <source>
        <dbReference type="Proteomes" id="UP001630127"/>
    </source>
</evidence>
<comment type="caution">
    <text evidence="2">The sequence shown here is derived from an EMBL/GenBank/DDBJ whole genome shotgun (WGS) entry which is preliminary data.</text>
</comment>
<name>A0ABD2ZPD3_9GENT</name>
<feature type="compositionally biased region" description="Basic and acidic residues" evidence="1">
    <location>
        <begin position="88"/>
        <end position="100"/>
    </location>
</feature>
<organism evidence="2 3">
    <name type="scientific">Cinchona calisaya</name>
    <dbReference type="NCBI Taxonomy" id="153742"/>
    <lineage>
        <taxon>Eukaryota</taxon>
        <taxon>Viridiplantae</taxon>
        <taxon>Streptophyta</taxon>
        <taxon>Embryophyta</taxon>
        <taxon>Tracheophyta</taxon>
        <taxon>Spermatophyta</taxon>
        <taxon>Magnoliopsida</taxon>
        <taxon>eudicotyledons</taxon>
        <taxon>Gunneridae</taxon>
        <taxon>Pentapetalae</taxon>
        <taxon>asterids</taxon>
        <taxon>lamiids</taxon>
        <taxon>Gentianales</taxon>
        <taxon>Rubiaceae</taxon>
        <taxon>Cinchonoideae</taxon>
        <taxon>Cinchoneae</taxon>
        <taxon>Cinchona</taxon>
    </lineage>
</organism>
<dbReference type="EMBL" id="JBJUIK010000008">
    <property type="protein sequence ID" value="KAL3520853.1"/>
    <property type="molecule type" value="Genomic_DNA"/>
</dbReference>
<accession>A0ABD2ZPD3</accession>
<feature type="region of interest" description="Disordered" evidence="1">
    <location>
        <begin position="1"/>
        <end position="28"/>
    </location>
</feature>
<keyword evidence="3" id="KW-1185">Reference proteome</keyword>
<dbReference type="Proteomes" id="UP001630127">
    <property type="component" value="Unassembled WGS sequence"/>
</dbReference>
<evidence type="ECO:0000313" key="2">
    <source>
        <dbReference type="EMBL" id="KAL3520853.1"/>
    </source>
</evidence>
<feature type="compositionally biased region" description="Basic and acidic residues" evidence="1">
    <location>
        <begin position="13"/>
        <end position="27"/>
    </location>
</feature>
<sequence>MMVERVLGSQPGGEKRKSWGSKRRDEQEGFVSPICFLARSRDDTLHESSCGGGGILGIREMERKMIVVNQAGVDKGKGCGSLQEDEIERGREINERDDGRASQLRGSRGEDQTVMSTETVLGIREWRGMDVEGKGWSMK</sequence>
<proteinExistence type="predicted"/>
<dbReference type="AlphaFoldDB" id="A0ABD2ZPD3"/>
<evidence type="ECO:0000256" key="1">
    <source>
        <dbReference type="SAM" id="MobiDB-lite"/>
    </source>
</evidence>
<reference evidence="2 3" key="1">
    <citation type="submission" date="2024-11" db="EMBL/GenBank/DDBJ databases">
        <title>A near-complete genome assembly of Cinchona calisaya.</title>
        <authorList>
            <person name="Lian D.C."/>
            <person name="Zhao X.W."/>
            <person name="Wei L."/>
        </authorList>
    </citation>
    <scope>NUCLEOTIDE SEQUENCE [LARGE SCALE GENOMIC DNA]</scope>
    <source>
        <tissue evidence="2">Nenye</tissue>
    </source>
</reference>
<gene>
    <name evidence="2" type="ORF">ACH5RR_019002</name>
</gene>
<feature type="region of interest" description="Disordered" evidence="1">
    <location>
        <begin position="75"/>
        <end position="113"/>
    </location>
</feature>
<protein>
    <submittedName>
        <fullName evidence="2">Uncharacterized protein</fullName>
    </submittedName>
</protein>